<dbReference type="InterPro" id="IPR011701">
    <property type="entry name" value="MFS"/>
</dbReference>
<feature type="transmembrane region" description="Helical" evidence="4">
    <location>
        <begin position="229"/>
        <end position="248"/>
    </location>
</feature>
<keyword evidence="6" id="KW-1185">Reference proteome</keyword>
<feature type="transmembrane region" description="Helical" evidence="4">
    <location>
        <begin position="268"/>
        <end position="287"/>
    </location>
</feature>
<protein>
    <submittedName>
        <fullName evidence="5">MFS transporter</fullName>
    </submittedName>
</protein>
<dbReference type="PANTHER" id="PTHR43596:SF1">
    <property type="entry name" value="ADP,ATP CARRIER PROTEIN"/>
    <property type="match status" value="1"/>
</dbReference>
<dbReference type="SUPFAM" id="SSF103473">
    <property type="entry name" value="MFS general substrate transporter"/>
    <property type="match status" value="1"/>
</dbReference>
<sequence>MCQLSKLIDVKPNERQALLWAWLYVFALFLAYYTLRPIRDELGAAGGVKELKWLFTGSLVTMLALTPLYGYLVKRWRRERFIAIAYRFFMLNLVAFAALMWTAEGDLLVWTGRIFFIWVSVFNLFVVSVFWSLMSDVFNTEQSKRLFGFLSAGATLGGIAGSAFISLFADTFNNYVWLLLSILLLEVAVQAAKRISALGAHEVQHNQNDQNQIGGGVLAGLKRTFQSPYLLGISAFILCYSVTSTILYFQQADIVNANLTNKAERTAFFANIDLWVNSLTLIFQIGLTGRIMKYFGILPVLVILPLFSAGSFALLAASPTLAIFVLVQVARRVSNFAFTRPSREVLFTRLNREDRYKAKNVIDTVIYRSGDQLGSWGYAALAGAGLSLTAISWLAVPLCLIWTALSVWLAKQENPYGN</sequence>
<comment type="caution">
    <text evidence="5">The sequence shown here is derived from an EMBL/GenBank/DDBJ whole genome shotgun (WGS) entry which is preliminary data.</text>
</comment>
<dbReference type="OrthoDB" id="199378at2"/>
<dbReference type="Gene3D" id="1.20.1250.20">
    <property type="entry name" value="MFS general substrate transporter like domains"/>
    <property type="match status" value="1"/>
</dbReference>
<dbReference type="RefSeq" id="WP_077422806.1">
    <property type="nucleotide sequence ID" value="NZ_MLHQ01000002.1"/>
</dbReference>
<feature type="transmembrane region" description="Helical" evidence="4">
    <location>
        <begin position="175"/>
        <end position="192"/>
    </location>
</feature>
<dbReference type="EMBL" id="MLHQ01000002">
    <property type="protein sequence ID" value="OOF60091.1"/>
    <property type="molecule type" value="Genomic_DNA"/>
</dbReference>
<feature type="transmembrane region" description="Helical" evidence="4">
    <location>
        <begin position="294"/>
        <end position="327"/>
    </location>
</feature>
<evidence type="ECO:0000256" key="4">
    <source>
        <dbReference type="SAM" id="Phobius"/>
    </source>
</evidence>
<keyword evidence="3 4" id="KW-0472">Membrane</keyword>
<evidence type="ECO:0000313" key="5">
    <source>
        <dbReference type="EMBL" id="OOF60091.1"/>
    </source>
</evidence>
<accession>A0A1V3JUI0</accession>
<reference evidence="5 6" key="1">
    <citation type="submission" date="2016-10" db="EMBL/GenBank/DDBJ databases">
        <title>Rodentibacter gen. nov. and new species.</title>
        <authorList>
            <person name="Christensen H."/>
        </authorList>
    </citation>
    <scope>NUCLEOTIDE SEQUENCE [LARGE SCALE GENOMIC DNA]</scope>
    <source>
        <strain evidence="5 6">Ac151</strain>
    </source>
</reference>
<keyword evidence="2 4" id="KW-1133">Transmembrane helix</keyword>
<evidence type="ECO:0000313" key="6">
    <source>
        <dbReference type="Proteomes" id="UP000188602"/>
    </source>
</evidence>
<feature type="transmembrane region" description="Helical" evidence="4">
    <location>
        <begin position="53"/>
        <end position="72"/>
    </location>
</feature>
<dbReference type="CDD" id="cd06174">
    <property type="entry name" value="MFS"/>
    <property type="match status" value="1"/>
</dbReference>
<dbReference type="Pfam" id="PF07690">
    <property type="entry name" value="MFS_1"/>
    <property type="match status" value="1"/>
</dbReference>
<proteinExistence type="predicted"/>
<feature type="transmembrane region" description="Helical" evidence="4">
    <location>
        <begin position="376"/>
        <end position="409"/>
    </location>
</feature>
<dbReference type="PANTHER" id="PTHR43596">
    <property type="entry name" value="ADP,ATP CARRIER PROTEIN"/>
    <property type="match status" value="1"/>
</dbReference>
<evidence type="ECO:0000256" key="3">
    <source>
        <dbReference type="ARBA" id="ARBA00023136"/>
    </source>
</evidence>
<dbReference type="Proteomes" id="UP000188602">
    <property type="component" value="Unassembled WGS sequence"/>
</dbReference>
<dbReference type="GO" id="GO:0022857">
    <property type="term" value="F:transmembrane transporter activity"/>
    <property type="evidence" value="ECO:0007669"/>
    <property type="project" value="InterPro"/>
</dbReference>
<organism evidence="5 6">
    <name type="scientific">Rodentibacter myodis</name>
    <dbReference type="NCBI Taxonomy" id="1907939"/>
    <lineage>
        <taxon>Bacteria</taxon>
        <taxon>Pseudomonadati</taxon>
        <taxon>Pseudomonadota</taxon>
        <taxon>Gammaproteobacteria</taxon>
        <taxon>Pasteurellales</taxon>
        <taxon>Pasteurellaceae</taxon>
        <taxon>Rodentibacter</taxon>
    </lineage>
</organism>
<feature type="transmembrane region" description="Helical" evidence="4">
    <location>
        <begin position="115"/>
        <end position="134"/>
    </location>
</feature>
<dbReference type="InterPro" id="IPR036259">
    <property type="entry name" value="MFS_trans_sf"/>
</dbReference>
<dbReference type="AlphaFoldDB" id="A0A1V3JUI0"/>
<evidence type="ECO:0000256" key="1">
    <source>
        <dbReference type="ARBA" id="ARBA00022692"/>
    </source>
</evidence>
<gene>
    <name evidence="5" type="ORF">BKL49_01115</name>
</gene>
<feature type="transmembrane region" description="Helical" evidence="4">
    <location>
        <begin position="146"/>
        <end position="169"/>
    </location>
</feature>
<name>A0A1V3JUI0_9PAST</name>
<evidence type="ECO:0000256" key="2">
    <source>
        <dbReference type="ARBA" id="ARBA00022989"/>
    </source>
</evidence>
<feature type="transmembrane region" description="Helical" evidence="4">
    <location>
        <begin position="17"/>
        <end position="33"/>
    </location>
</feature>
<feature type="transmembrane region" description="Helical" evidence="4">
    <location>
        <begin position="84"/>
        <end position="103"/>
    </location>
</feature>
<keyword evidence="1 4" id="KW-0812">Transmembrane</keyword>